<feature type="transmembrane region" description="Helical" evidence="1">
    <location>
        <begin position="79"/>
        <end position="98"/>
    </location>
</feature>
<dbReference type="Proteomes" id="UP000726136">
    <property type="component" value="Unassembled WGS sequence"/>
</dbReference>
<organism evidence="2 4">
    <name type="scientific">Vibrio anguillarum</name>
    <name type="common">Listonella anguillarum</name>
    <dbReference type="NCBI Taxonomy" id="55601"/>
    <lineage>
        <taxon>Bacteria</taxon>
        <taxon>Pseudomonadati</taxon>
        <taxon>Pseudomonadota</taxon>
        <taxon>Gammaproteobacteria</taxon>
        <taxon>Vibrionales</taxon>
        <taxon>Vibrionaceae</taxon>
        <taxon>Vibrio</taxon>
    </lineage>
</organism>
<evidence type="ECO:0000313" key="5">
    <source>
        <dbReference type="Proteomes" id="UP000726136"/>
    </source>
</evidence>
<proteinExistence type="predicted"/>
<sequence length="343" mass="38591">MSTSNNEVKQTLTAIEAIASNARTHDELQKAVQLACDFGRPLKYDNRLLYGVSLVSALISARFAYLINKYFYFDVTSAMTIALIVFSSIAIITLVVAVTRNQKANQLSDVIFAKDAKLDHGIDPTHSKDGYVKSMLTSFSEFKRGNYSRGIEHELKTLPDAKQPFHYYRFKWTDKRTEVISVSDGKGGTRMETRTTYHDYYRHGLMLPFPYLKSLAVMSNGSVPNKQKYKPSSIAFNRRFSLGAKSELDLAKFLKPSVVECFLDADKALSNLNIEINDDGVMCLSFADNDVLNAKRTHGLNTPNEFLEELSGSSKLVKLDSIMQLFNNLTRHSDNNFKLGEVS</sequence>
<evidence type="ECO:0000313" key="2">
    <source>
        <dbReference type="EMBL" id="AZS26241.1"/>
    </source>
</evidence>
<gene>
    <name evidence="2" type="ORF">DYL72_15140</name>
    <name evidence="3" type="ORF">EAY46_15740</name>
</gene>
<accession>A0A7U6J3E6</accession>
<reference evidence="2 4" key="1">
    <citation type="submission" date="2018-12" db="EMBL/GenBank/DDBJ databases">
        <title>Characterization and Draft Genome of Vibrio anguillarum J360 Marine Pathogen Isolated from an Outbreak in Lumpfish (Cyclopterus lumpus).</title>
        <authorList>
            <person name="Vasquez J.I."/>
            <person name="Cao T."/>
            <person name="Chakraborty S."/>
            <person name="Gnanagobal H."/>
            <person name="Wescot J."/>
            <person name="Boyce D."/>
            <person name="Santander J."/>
        </authorList>
    </citation>
    <scope>NUCLEOTIDE SEQUENCE [LARGE SCALE GENOMIC DNA]</scope>
    <source>
        <strain evidence="2 4">J360</strain>
    </source>
</reference>
<feature type="transmembrane region" description="Helical" evidence="1">
    <location>
        <begin position="48"/>
        <end position="67"/>
    </location>
</feature>
<dbReference type="EMBL" id="RDPI01000019">
    <property type="protein sequence ID" value="MBF4374522.1"/>
    <property type="molecule type" value="Genomic_DNA"/>
</dbReference>
<dbReference type="Proteomes" id="UP000256923">
    <property type="component" value="Chromosome 1"/>
</dbReference>
<evidence type="ECO:0000256" key="1">
    <source>
        <dbReference type="SAM" id="Phobius"/>
    </source>
</evidence>
<keyword evidence="1" id="KW-0812">Transmembrane</keyword>
<dbReference type="AlphaFoldDB" id="A0A7U6J3E6"/>
<keyword evidence="1" id="KW-1133">Transmembrane helix</keyword>
<name>A0A7U6J3E6_VIBAN</name>
<protein>
    <recommendedName>
        <fullName evidence="6">DUF3137 domain-containing protein</fullName>
    </recommendedName>
</protein>
<dbReference type="EMBL" id="CP034672">
    <property type="protein sequence ID" value="AZS26241.1"/>
    <property type="molecule type" value="Genomic_DNA"/>
</dbReference>
<reference evidence="3 5" key="2">
    <citation type="journal article" date="2021" name="PeerJ">
        <title>Analysis of 44 Vibrio anguillarum genomes reveals high genetic diversity.</title>
        <authorList>
            <person name="Hansen M.J."/>
            <person name="Dalsgaard I."/>
        </authorList>
    </citation>
    <scope>NUCLEOTIDE SEQUENCE [LARGE SCALE GENOMIC DNA]</scope>
    <source>
        <strain evidence="3 5">040915-1/1B</strain>
    </source>
</reference>
<keyword evidence="5" id="KW-1185">Reference proteome</keyword>
<evidence type="ECO:0000313" key="4">
    <source>
        <dbReference type="Proteomes" id="UP000256923"/>
    </source>
</evidence>
<evidence type="ECO:0000313" key="3">
    <source>
        <dbReference type="EMBL" id="MBF4374522.1"/>
    </source>
</evidence>
<keyword evidence="1" id="KW-0472">Membrane</keyword>
<evidence type="ECO:0008006" key="6">
    <source>
        <dbReference type="Google" id="ProtNLM"/>
    </source>
</evidence>
<dbReference type="RefSeq" id="WP_116285076.1">
    <property type="nucleotide sequence ID" value="NZ_CP034672.1"/>
</dbReference>